<reference evidence="6 7" key="1">
    <citation type="submission" date="2020-08" db="EMBL/GenBank/DDBJ databases">
        <title>Plant Genome Project.</title>
        <authorList>
            <person name="Zhang R.-G."/>
        </authorList>
    </citation>
    <scope>NUCLEOTIDE SEQUENCE [LARGE SCALE GENOMIC DNA]</scope>
    <source>
        <tissue evidence="6">Rhizome</tissue>
    </source>
</reference>
<feature type="compositionally biased region" description="Basic and acidic residues" evidence="4">
    <location>
        <begin position="98"/>
        <end position="110"/>
    </location>
</feature>
<dbReference type="SUPFAM" id="SSF51197">
    <property type="entry name" value="Clavaminate synthase-like"/>
    <property type="match status" value="1"/>
</dbReference>
<dbReference type="Proteomes" id="UP000734854">
    <property type="component" value="Unassembled WGS sequence"/>
</dbReference>
<dbReference type="EMBL" id="JACMSC010000012">
    <property type="protein sequence ID" value="KAG6495835.1"/>
    <property type="molecule type" value="Genomic_DNA"/>
</dbReference>
<dbReference type="Gene3D" id="2.60.120.330">
    <property type="entry name" value="B-lactam Antibiotic, Isopenicillin N Synthase, Chain"/>
    <property type="match status" value="1"/>
</dbReference>
<name>A0A8J5KZ17_ZINOF</name>
<evidence type="ECO:0000256" key="4">
    <source>
        <dbReference type="SAM" id="MobiDB-lite"/>
    </source>
</evidence>
<organism evidence="6 7">
    <name type="scientific">Zingiber officinale</name>
    <name type="common">Ginger</name>
    <name type="synonym">Amomum zingiber</name>
    <dbReference type="NCBI Taxonomy" id="94328"/>
    <lineage>
        <taxon>Eukaryota</taxon>
        <taxon>Viridiplantae</taxon>
        <taxon>Streptophyta</taxon>
        <taxon>Embryophyta</taxon>
        <taxon>Tracheophyta</taxon>
        <taxon>Spermatophyta</taxon>
        <taxon>Magnoliopsida</taxon>
        <taxon>Liliopsida</taxon>
        <taxon>Zingiberales</taxon>
        <taxon>Zingiberaceae</taxon>
        <taxon>Zingiber</taxon>
    </lineage>
</organism>
<accession>A0A8J5KZ17</accession>
<dbReference type="InterPro" id="IPR050295">
    <property type="entry name" value="Plant_2OG-oxidoreductases"/>
</dbReference>
<evidence type="ECO:0000313" key="7">
    <source>
        <dbReference type="Proteomes" id="UP000734854"/>
    </source>
</evidence>
<dbReference type="PANTHER" id="PTHR47991">
    <property type="entry name" value="OXOGLUTARATE/IRON-DEPENDENT DIOXYGENASE"/>
    <property type="match status" value="1"/>
</dbReference>
<feature type="compositionally biased region" description="Gly residues" evidence="4">
    <location>
        <begin position="111"/>
        <end position="122"/>
    </location>
</feature>
<dbReference type="GO" id="GO:0016491">
    <property type="term" value="F:oxidoreductase activity"/>
    <property type="evidence" value="ECO:0007669"/>
    <property type="project" value="UniProtKB-KW"/>
</dbReference>
<sequence length="353" mass="38875">MEVERVQLIASFCASDAGAMPPEFIRSDHEQPCLTTFLGPAPAIPVIDLAAFDGPEITRVIAEASREWGIFQVVGHGVPEEAMRELQRAGREFFEELPQEEKEKYARKDSGGGAPANGGQEGYGTKLQRELEGKKAWVDFFFHYIAPPSKVNHRIWPVLPATDYSEAVLADIEGASASQNVALEGASANPPSVNEPTSLPASEQSPEAAPAKKKRRLTLAPSPKQKSISHSEDLPSLDDAPPSPDLPLSALYPALVPSSSVIPTIPSIVQEELANYKTNEDTRFKERRKTYLKSSDFVVLVSNFFINSIKFMTKEGVEQLKELKLLVVDPPSNFPDTRRIVKNRPPDFFPQLL</sequence>
<feature type="region of interest" description="Disordered" evidence="4">
    <location>
        <begin position="185"/>
        <end position="242"/>
    </location>
</feature>
<feature type="domain" description="Non-haem dioxygenase N-terminal" evidence="5">
    <location>
        <begin position="44"/>
        <end position="157"/>
    </location>
</feature>
<dbReference type="GO" id="GO:0046872">
    <property type="term" value="F:metal ion binding"/>
    <property type="evidence" value="ECO:0007669"/>
    <property type="project" value="UniProtKB-KW"/>
</dbReference>
<feature type="compositionally biased region" description="Polar residues" evidence="4">
    <location>
        <begin position="189"/>
        <end position="199"/>
    </location>
</feature>
<evidence type="ECO:0000313" key="6">
    <source>
        <dbReference type="EMBL" id="KAG6495835.1"/>
    </source>
</evidence>
<evidence type="ECO:0000256" key="1">
    <source>
        <dbReference type="ARBA" id="ARBA00022723"/>
    </source>
</evidence>
<keyword evidence="2" id="KW-0560">Oxidoreductase</keyword>
<keyword evidence="3" id="KW-0408">Iron</keyword>
<dbReference type="InterPro" id="IPR027443">
    <property type="entry name" value="IPNS-like_sf"/>
</dbReference>
<gene>
    <name evidence="6" type="ORF">ZIOFF_043664</name>
</gene>
<protein>
    <recommendedName>
        <fullName evidence="5">Non-haem dioxygenase N-terminal domain-containing protein</fullName>
    </recommendedName>
</protein>
<feature type="compositionally biased region" description="Low complexity" evidence="4">
    <location>
        <begin position="200"/>
        <end position="209"/>
    </location>
</feature>
<comment type="caution">
    <text evidence="6">The sequence shown here is derived from an EMBL/GenBank/DDBJ whole genome shotgun (WGS) entry which is preliminary data.</text>
</comment>
<dbReference type="AlphaFoldDB" id="A0A8J5KZ17"/>
<evidence type="ECO:0000259" key="5">
    <source>
        <dbReference type="Pfam" id="PF14226"/>
    </source>
</evidence>
<keyword evidence="7" id="KW-1185">Reference proteome</keyword>
<evidence type="ECO:0000256" key="3">
    <source>
        <dbReference type="ARBA" id="ARBA00023004"/>
    </source>
</evidence>
<dbReference type="Pfam" id="PF14226">
    <property type="entry name" value="DIOX_N"/>
    <property type="match status" value="1"/>
</dbReference>
<feature type="region of interest" description="Disordered" evidence="4">
    <location>
        <begin position="98"/>
        <end position="123"/>
    </location>
</feature>
<dbReference type="InterPro" id="IPR026992">
    <property type="entry name" value="DIOX_N"/>
</dbReference>
<proteinExistence type="predicted"/>
<evidence type="ECO:0000256" key="2">
    <source>
        <dbReference type="ARBA" id="ARBA00023002"/>
    </source>
</evidence>
<keyword evidence="1" id="KW-0479">Metal-binding</keyword>